<sequence length="144" mass="16476">MWRSVMKKKRLFLQVAVESLLLFLIVCWTSGYHFVLAGIVEGLSFMVFTWNSCRKFQEKSSENNITLIVAAIIFGRIILEIPIRTFDWSSAVISLPVTIISIISICFGALCYYKKSINYWIFCASIIVSLSSLVYSLNESLHFL</sequence>
<evidence type="ECO:0000313" key="2">
    <source>
        <dbReference type="EMBL" id="EIM33128.1"/>
    </source>
</evidence>
<reference evidence="2 3" key="1">
    <citation type="submission" date="2012-02" db="EMBL/GenBank/DDBJ databases">
        <title>Improved High-Quality Draft genome of Prevotella bivia DSM 20514.</title>
        <authorList>
            <consortium name="US DOE Joint Genome Institute (JGI-PGF)"/>
            <person name="Lucas S."/>
            <person name="Copeland A."/>
            <person name="Lapidus A."/>
            <person name="Bruce D."/>
            <person name="Goodwin L."/>
            <person name="Pitluck S."/>
            <person name="Peters L."/>
            <person name="Mikhailova N."/>
            <person name="Munk A.C.C."/>
            <person name="Kyrpides N."/>
            <person name="Mavromatis K."/>
            <person name="Detter J.C."/>
            <person name="Han C."/>
            <person name="Land M."/>
            <person name="Hauser L."/>
            <person name="Markowitz V."/>
            <person name="Cheng J.-F."/>
            <person name="Hugenholtz P."/>
            <person name="Woyke T."/>
            <person name="Wu D."/>
            <person name="Gronow S."/>
            <person name="Wellnitz S."/>
            <person name="Brambilla E."/>
            <person name="Klenk H.-P."/>
            <person name="Eisen J.A."/>
        </authorList>
    </citation>
    <scope>NUCLEOTIDE SEQUENCE [LARGE SCALE GENOMIC DNA]</scope>
    <source>
        <strain evidence="2 3">DSM 20514</strain>
    </source>
</reference>
<evidence type="ECO:0000256" key="1">
    <source>
        <dbReference type="SAM" id="Phobius"/>
    </source>
</evidence>
<dbReference type="Proteomes" id="UP000002786">
    <property type="component" value="Unassembled WGS sequence"/>
</dbReference>
<organism evidence="2 3">
    <name type="scientific">Prevotella bivia DSM 20514</name>
    <dbReference type="NCBI Taxonomy" id="868129"/>
    <lineage>
        <taxon>Bacteria</taxon>
        <taxon>Pseudomonadati</taxon>
        <taxon>Bacteroidota</taxon>
        <taxon>Bacteroidia</taxon>
        <taxon>Bacteroidales</taxon>
        <taxon>Prevotellaceae</taxon>
        <taxon>Prevotella</taxon>
    </lineage>
</organism>
<name>I4ZA86_9BACT</name>
<feature type="transmembrane region" description="Helical" evidence="1">
    <location>
        <begin position="89"/>
        <end position="112"/>
    </location>
</feature>
<proteinExistence type="predicted"/>
<dbReference type="AlphaFoldDB" id="I4ZA86"/>
<gene>
    <name evidence="2" type="ORF">PrebiDRAFT_1423</name>
</gene>
<feature type="transmembrane region" description="Helical" evidence="1">
    <location>
        <begin position="119"/>
        <end position="137"/>
    </location>
</feature>
<dbReference type="HOGENOM" id="CLU_1794713_0_0_10"/>
<accession>I4ZA86</accession>
<dbReference type="EMBL" id="JH660660">
    <property type="protein sequence ID" value="EIM33128.1"/>
    <property type="molecule type" value="Genomic_DNA"/>
</dbReference>
<evidence type="ECO:0000313" key="3">
    <source>
        <dbReference type="Proteomes" id="UP000002786"/>
    </source>
</evidence>
<keyword evidence="1" id="KW-0812">Transmembrane</keyword>
<keyword evidence="3" id="KW-1185">Reference proteome</keyword>
<keyword evidence="1" id="KW-1133">Transmembrane helix</keyword>
<protein>
    <submittedName>
        <fullName evidence="2">Uncharacterized protein</fullName>
    </submittedName>
</protein>
<keyword evidence="1" id="KW-0472">Membrane</keyword>